<proteinExistence type="predicted"/>
<feature type="compositionally biased region" description="Basic and acidic residues" evidence="1">
    <location>
        <begin position="368"/>
        <end position="383"/>
    </location>
</feature>
<feature type="compositionally biased region" description="Pro residues" evidence="1">
    <location>
        <begin position="453"/>
        <end position="467"/>
    </location>
</feature>
<keyword evidence="2" id="KW-0732">Signal</keyword>
<organism evidence="3 4">
    <name type="scientific">Tistrella bauzanensis</name>
    <dbReference type="NCBI Taxonomy" id="657419"/>
    <lineage>
        <taxon>Bacteria</taxon>
        <taxon>Pseudomonadati</taxon>
        <taxon>Pseudomonadota</taxon>
        <taxon>Alphaproteobacteria</taxon>
        <taxon>Geminicoccales</taxon>
        <taxon>Geminicoccaceae</taxon>
        <taxon>Tistrella</taxon>
    </lineage>
</organism>
<dbReference type="Proteomes" id="UP000603352">
    <property type="component" value="Unassembled WGS sequence"/>
</dbReference>
<protein>
    <submittedName>
        <fullName evidence="3">Uncharacterized protein</fullName>
    </submittedName>
</protein>
<dbReference type="RefSeq" id="WP_188577567.1">
    <property type="nucleotide sequence ID" value="NZ_BMDZ01000021.1"/>
</dbReference>
<comment type="caution">
    <text evidence="3">The sequence shown here is derived from an EMBL/GenBank/DDBJ whole genome shotgun (WGS) entry which is preliminary data.</text>
</comment>
<feature type="compositionally biased region" description="Acidic residues" evidence="1">
    <location>
        <begin position="103"/>
        <end position="117"/>
    </location>
</feature>
<feature type="region of interest" description="Disordered" evidence="1">
    <location>
        <begin position="358"/>
        <end position="474"/>
    </location>
</feature>
<sequence length="505" mass="52728">MTTSRPSRSRTVLTLSVLMPVAACAPLIDQMVPPRYGVMSERQSPVRIDWPALDDQPQRFVVQSYGIYDRAIADYGDLYGAVPRGQLRVQRLSPESRHALTDAPDDQPAGDDTEEDTEQRPVADVRAAPAATASQPAGNDDGRPALAPVRAADPRLAGLDLSAPADTTAPVARDGEGRPIGIAGGAGGNAGDTDPQGEAVFAAVSGFLGNTRSEQARRALADAGTTGASDIDRAMIGDDTPRDPVSALEASLPLYFQRYAYTIGERGQMTVALGAVQAPLDWVRADTANARCVLFSTALADQPAGTQAEAEAAPVAAPAAAAEPEAVEPEAVAGPDEDAAPDAAQDSLGSLFESVGRWLDGDDAEPESEAKPEPEATAERQADTETAAAETASDPVADFFARLFGGDAAETPPEEAMTEAVAAADPPPRPQPKPEPQPQPAPKPDLRPEAMPKPEPGLEPGPEPQAPALPATLSATHMDGHLCVPQNETLDRARIAELLGFIRLR</sequence>
<evidence type="ECO:0000256" key="2">
    <source>
        <dbReference type="SAM" id="SignalP"/>
    </source>
</evidence>
<feature type="region of interest" description="Disordered" evidence="1">
    <location>
        <begin position="94"/>
        <end position="196"/>
    </location>
</feature>
<feature type="region of interest" description="Disordered" evidence="1">
    <location>
        <begin position="309"/>
        <end position="343"/>
    </location>
</feature>
<reference evidence="4" key="1">
    <citation type="journal article" date="2019" name="Int. J. Syst. Evol. Microbiol.">
        <title>The Global Catalogue of Microorganisms (GCM) 10K type strain sequencing project: providing services to taxonomists for standard genome sequencing and annotation.</title>
        <authorList>
            <consortium name="The Broad Institute Genomics Platform"/>
            <consortium name="The Broad Institute Genome Sequencing Center for Infectious Disease"/>
            <person name="Wu L."/>
            <person name="Ma J."/>
        </authorList>
    </citation>
    <scope>NUCLEOTIDE SEQUENCE [LARGE SCALE GENOMIC DNA]</scope>
    <source>
        <strain evidence="4">CGMCC 1.10188</strain>
    </source>
</reference>
<accession>A0ABQ1IFU9</accession>
<name>A0ABQ1IFU9_9PROT</name>
<feature type="chain" id="PRO_5046651995" evidence="2">
    <location>
        <begin position="26"/>
        <end position="505"/>
    </location>
</feature>
<evidence type="ECO:0000313" key="4">
    <source>
        <dbReference type="Proteomes" id="UP000603352"/>
    </source>
</evidence>
<evidence type="ECO:0000256" key="1">
    <source>
        <dbReference type="SAM" id="MobiDB-lite"/>
    </source>
</evidence>
<feature type="compositionally biased region" description="Low complexity" evidence="1">
    <location>
        <begin position="124"/>
        <end position="137"/>
    </location>
</feature>
<feature type="compositionally biased region" description="Pro residues" evidence="1">
    <location>
        <begin position="425"/>
        <end position="443"/>
    </location>
</feature>
<feature type="compositionally biased region" description="Low complexity" evidence="1">
    <location>
        <begin position="309"/>
        <end position="334"/>
    </location>
</feature>
<dbReference type="EMBL" id="BMDZ01000021">
    <property type="protein sequence ID" value="GGB39308.1"/>
    <property type="molecule type" value="Genomic_DNA"/>
</dbReference>
<gene>
    <name evidence="3" type="ORF">GCM10011505_21090</name>
</gene>
<keyword evidence="4" id="KW-1185">Reference proteome</keyword>
<feature type="signal peptide" evidence="2">
    <location>
        <begin position="1"/>
        <end position="25"/>
    </location>
</feature>
<evidence type="ECO:0000313" key="3">
    <source>
        <dbReference type="EMBL" id="GGB39308.1"/>
    </source>
</evidence>